<dbReference type="FunFam" id="3.10.310.10:FF:000003">
    <property type="entry name" value="Proline racemase"/>
    <property type="match status" value="1"/>
</dbReference>
<dbReference type="EMBL" id="CADCWF010000067">
    <property type="protein sequence ID" value="CAA9544140.1"/>
    <property type="molecule type" value="Genomic_DNA"/>
</dbReference>
<dbReference type="Gene3D" id="3.10.310.10">
    <property type="entry name" value="Diaminopimelate Epimerase, Chain A, domain 1"/>
    <property type="match status" value="1"/>
</dbReference>
<evidence type="ECO:0000313" key="2">
    <source>
        <dbReference type="EMBL" id="CAA9544140.1"/>
    </source>
</evidence>
<accession>A0A6J4U9N6</accession>
<gene>
    <name evidence="2" type="ORF">AVDCRST_MAG59-1115</name>
</gene>
<name>A0A6J4U9N6_9BACT</name>
<protein>
    <submittedName>
        <fullName evidence="2">Trans-3-hydroxy-L-proline dehydratase</fullName>
        <ecNumber evidence="2">4.2.1.77</ecNumber>
    </submittedName>
</protein>
<dbReference type="PANTHER" id="PTHR33442:SF1">
    <property type="entry name" value="TRANS-3-HYDROXY-L-PROLINE DEHYDRATASE"/>
    <property type="match status" value="1"/>
</dbReference>
<dbReference type="SUPFAM" id="SSF54506">
    <property type="entry name" value="Diaminopimelate epimerase-like"/>
    <property type="match status" value="1"/>
</dbReference>
<dbReference type="PANTHER" id="PTHR33442">
    <property type="entry name" value="TRANS-3-HYDROXY-L-PROLINE DEHYDRATASE"/>
    <property type="match status" value="1"/>
</dbReference>
<dbReference type="GO" id="GO:0050346">
    <property type="term" value="F:trans-L-3-hydroxyproline dehydratase activity"/>
    <property type="evidence" value="ECO:0007669"/>
    <property type="project" value="UniProtKB-EC"/>
</dbReference>
<comment type="similarity">
    <text evidence="1">Belongs to the proline racemase family.</text>
</comment>
<evidence type="ECO:0000256" key="1">
    <source>
        <dbReference type="ARBA" id="ARBA00007529"/>
    </source>
</evidence>
<feature type="non-terminal residue" evidence="2">
    <location>
        <position position="239"/>
    </location>
</feature>
<reference evidence="2" key="1">
    <citation type="submission" date="2020-02" db="EMBL/GenBank/DDBJ databases">
        <authorList>
            <person name="Meier V. D."/>
        </authorList>
    </citation>
    <scope>NUCLEOTIDE SEQUENCE</scope>
    <source>
        <strain evidence="2">AVDCRST_MAG59</strain>
    </source>
</reference>
<proteinExistence type="inferred from homology"/>
<keyword evidence="2" id="KW-0456">Lyase</keyword>
<dbReference type="Pfam" id="PF05544">
    <property type="entry name" value="Pro_racemase"/>
    <property type="match status" value="1"/>
</dbReference>
<sequence length="239" mass="25187">MRFDRVVSTIDAHAAGEPLRIFTAGVPPLAGATMLERRRFMAEHHDALRRALLFEPRGHADMYGAVLTPPVTPGADYGVLFLTNEGYSSMCGHGIIALTTSLIETGMYQATQPETTIVYDAPAGPITATATVGGGRVEQVAFRNVPAFVAADSVRIRTGVGALDVTVSYGGAFYALVDAAALGVEVVPGRVGDLARLGMEVKRAVEREVDVVHPEEPDLRGIYGAIVSAPPVGDDADGR</sequence>
<dbReference type="AlphaFoldDB" id="A0A6J4U9N6"/>
<organism evidence="2">
    <name type="scientific">uncultured Thermomicrobiales bacterium</name>
    <dbReference type="NCBI Taxonomy" id="1645740"/>
    <lineage>
        <taxon>Bacteria</taxon>
        <taxon>Pseudomonadati</taxon>
        <taxon>Thermomicrobiota</taxon>
        <taxon>Thermomicrobia</taxon>
        <taxon>Thermomicrobiales</taxon>
        <taxon>environmental samples</taxon>
    </lineage>
</organism>
<dbReference type="GO" id="GO:0047580">
    <property type="term" value="F:4-hydroxyproline epimerase activity"/>
    <property type="evidence" value="ECO:0007669"/>
    <property type="project" value="TreeGrafter"/>
</dbReference>
<dbReference type="EC" id="4.2.1.77" evidence="2"/>
<dbReference type="SFLD" id="SFLDS00028">
    <property type="entry name" value="Proline_Racemase"/>
    <property type="match status" value="1"/>
</dbReference>
<dbReference type="InterPro" id="IPR008794">
    <property type="entry name" value="Pro_racemase_fam"/>
</dbReference>